<gene>
    <name evidence="4" type="ORF">F3Y22_tig00001849pilonHSYRG00012</name>
</gene>
<dbReference type="AlphaFoldDB" id="A0A6A3CYR5"/>
<evidence type="ECO:0000313" key="4">
    <source>
        <dbReference type="EMBL" id="KAE8732528.1"/>
    </source>
</evidence>
<dbReference type="SUPFAM" id="SSF53098">
    <property type="entry name" value="Ribonuclease H-like"/>
    <property type="match status" value="1"/>
</dbReference>
<keyword evidence="5" id="KW-1185">Reference proteome</keyword>
<feature type="domain" description="Exonuclease" evidence="3">
    <location>
        <begin position="102"/>
        <end position="249"/>
    </location>
</feature>
<dbReference type="Gene3D" id="3.30.420.10">
    <property type="entry name" value="Ribonuclease H-like superfamily/Ribonuclease H"/>
    <property type="match status" value="1"/>
</dbReference>
<organism evidence="4 5">
    <name type="scientific">Hibiscus syriacus</name>
    <name type="common">Rose of Sharon</name>
    <dbReference type="NCBI Taxonomy" id="106335"/>
    <lineage>
        <taxon>Eukaryota</taxon>
        <taxon>Viridiplantae</taxon>
        <taxon>Streptophyta</taxon>
        <taxon>Embryophyta</taxon>
        <taxon>Tracheophyta</taxon>
        <taxon>Spermatophyta</taxon>
        <taxon>Magnoliopsida</taxon>
        <taxon>eudicotyledons</taxon>
        <taxon>Gunneridae</taxon>
        <taxon>Pentapetalae</taxon>
        <taxon>rosids</taxon>
        <taxon>malvids</taxon>
        <taxon>Malvales</taxon>
        <taxon>Malvaceae</taxon>
        <taxon>Malvoideae</taxon>
        <taxon>Hibiscus</taxon>
    </lineage>
</organism>
<dbReference type="Proteomes" id="UP000436088">
    <property type="component" value="Unassembled WGS sequence"/>
</dbReference>
<accession>A0A6A3CYR5</accession>
<dbReference type="InterPro" id="IPR047021">
    <property type="entry name" value="REXO1/3/4-like"/>
</dbReference>
<keyword evidence="4" id="KW-0269">Exonuclease</keyword>
<sequence>MKISYHSVHQPRCWVCLKHCKSFESVREHINNPLAKTKCSKIFAERGCTHCLRVLDSLSALDEHKQMCRITAPVPLGTKITPCIESNAGSIMNEIQNGKVQRAVAMDCEMVGGGSDGSIDLCARVCLVDEDENIILHTYVQPQIPVTNYRDEVTGLTEDHLRDAMPLNEVQDKITKILYNGESVGRIPPDGGVARLLVGHGIQHDLDCLRMKYPGHLQRDTAKFRIHDPFEDSISVMRLYKRMRGQDHQQVVRLGDGKANCGFDSFQSTELEKKTPDELYEISISDYKCWCLDLSKDCNRGS</sequence>
<evidence type="ECO:0000256" key="1">
    <source>
        <dbReference type="ARBA" id="ARBA00022722"/>
    </source>
</evidence>
<dbReference type="GO" id="GO:0005634">
    <property type="term" value="C:nucleus"/>
    <property type="evidence" value="ECO:0007669"/>
    <property type="project" value="TreeGrafter"/>
</dbReference>
<evidence type="ECO:0000313" key="5">
    <source>
        <dbReference type="Proteomes" id="UP000436088"/>
    </source>
</evidence>
<dbReference type="GO" id="GO:0003676">
    <property type="term" value="F:nucleic acid binding"/>
    <property type="evidence" value="ECO:0007669"/>
    <property type="project" value="InterPro"/>
</dbReference>
<dbReference type="Pfam" id="PF00929">
    <property type="entry name" value="RNase_T"/>
    <property type="match status" value="1"/>
</dbReference>
<proteinExistence type="predicted"/>
<name>A0A6A3CYR5_HIBSY</name>
<keyword evidence="2" id="KW-0378">Hydrolase</keyword>
<dbReference type="EMBL" id="VEPZ02000143">
    <property type="protein sequence ID" value="KAE8732528.1"/>
    <property type="molecule type" value="Genomic_DNA"/>
</dbReference>
<dbReference type="SMART" id="SM00479">
    <property type="entry name" value="EXOIII"/>
    <property type="match status" value="1"/>
</dbReference>
<evidence type="ECO:0000259" key="3">
    <source>
        <dbReference type="SMART" id="SM00479"/>
    </source>
</evidence>
<dbReference type="InterPro" id="IPR013520">
    <property type="entry name" value="Ribonucl_H"/>
</dbReference>
<dbReference type="PANTHER" id="PTHR12801:SF123">
    <property type="entry name" value="RNA EXONUCLEASE 4"/>
    <property type="match status" value="1"/>
</dbReference>
<dbReference type="InterPro" id="IPR012337">
    <property type="entry name" value="RNaseH-like_sf"/>
</dbReference>
<reference evidence="4" key="1">
    <citation type="submission" date="2019-09" db="EMBL/GenBank/DDBJ databases">
        <title>Draft genome information of white flower Hibiscus syriacus.</title>
        <authorList>
            <person name="Kim Y.-M."/>
        </authorList>
    </citation>
    <scope>NUCLEOTIDE SEQUENCE [LARGE SCALE GENOMIC DNA]</scope>
    <source>
        <strain evidence="4">YM2019G1</strain>
    </source>
</reference>
<protein>
    <submittedName>
        <fullName evidence="4">Exonuclease family protein isoform 2</fullName>
    </submittedName>
</protein>
<keyword evidence="1" id="KW-0540">Nuclease</keyword>
<evidence type="ECO:0000256" key="2">
    <source>
        <dbReference type="ARBA" id="ARBA00022801"/>
    </source>
</evidence>
<dbReference type="PANTHER" id="PTHR12801">
    <property type="entry name" value="RNA EXONUCLEASE REXO1 / RECO3 FAMILY MEMBER-RELATED"/>
    <property type="match status" value="1"/>
</dbReference>
<comment type="caution">
    <text evidence="4">The sequence shown here is derived from an EMBL/GenBank/DDBJ whole genome shotgun (WGS) entry which is preliminary data.</text>
</comment>
<dbReference type="GO" id="GO:0004527">
    <property type="term" value="F:exonuclease activity"/>
    <property type="evidence" value="ECO:0007669"/>
    <property type="project" value="UniProtKB-KW"/>
</dbReference>
<dbReference type="InterPro" id="IPR036397">
    <property type="entry name" value="RNaseH_sf"/>
</dbReference>